<dbReference type="PANTHER" id="PTHR30502">
    <property type="entry name" value="2-KETO-3-DEOXY-L-RHAMNONATE ALDOLASE"/>
    <property type="match status" value="1"/>
</dbReference>
<name>A0ABZ1CU86_9TREE</name>
<accession>A0ABZ1CU86</accession>
<keyword evidence="6" id="KW-1185">Reference proteome</keyword>
<dbReference type="PANTHER" id="PTHR30502:SF0">
    <property type="entry name" value="PHOSPHOENOLPYRUVATE CARBOXYLASE FAMILY PROTEIN"/>
    <property type="match status" value="1"/>
</dbReference>
<comment type="similarity">
    <text evidence="1">Belongs to the HpcH/HpaI aldolase family.</text>
</comment>
<gene>
    <name evidence="5" type="ORF">IL334_002262</name>
</gene>
<evidence type="ECO:0000313" key="5">
    <source>
        <dbReference type="EMBL" id="WRT65319.1"/>
    </source>
</evidence>
<keyword evidence="2" id="KW-0479">Metal-binding</keyword>
<dbReference type="EMBL" id="CP141883">
    <property type="protein sequence ID" value="WRT65319.1"/>
    <property type="molecule type" value="Genomic_DNA"/>
</dbReference>
<evidence type="ECO:0000256" key="2">
    <source>
        <dbReference type="ARBA" id="ARBA00022723"/>
    </source>
</evidence>
<dbReference type="RefSeq" id="XP_062790059.1">
    <property type="nucleotide sequence ID" value="XM_062934008.1"/>
</dbReference>
<dbReference type="GeneID" id="87954393"/>
<evidence type="ECO:0000313" key="6">
    <source>
        <dbReference type="Proteomes" id="UP001329825"/>
    </source>
</evidence>
<dbReference type="InterPro" id="IPR005000">
    <property type="entry name" value="Aldolase/citrate-lyase_domain"/>
</dbReference>
<sequence>MTTIDDPVQMALAREAVRPNLVKQTMLSGHLASSFGLRMALSVEMPLVAKRAGYQGLLMNVEHTAINIETMSYISTSCLNVGISPIVVVPTCSPEWISRVLDSGAQCVIVPHVNNKEEAKICVESSKFPPIGKRSITMVTPQTQYTTGINPRVLANVANEEIMVIPMIETVQGIDNIKEIAGMQGIDCLLIGCADLSVELDCPQEYDNPIFMSAITKIVEAAEEAGIYVGLGGLEPFPHKIEEIVMKYNNVRYVMAGRDISFLQAGMKNQIASLSELDVKLQS</sequence>
<dbReference type="InterPro" id="IPR015813">
    <property type="entry name" value="Pyrv/PenolPyrv_kinase-like_dom"/>
</dbReference>
<evidence type="ECO:0000259" key="4">
    <source>
        <dbReference type="Pfam" id="PF03328"/>
    </source>
</evidence>
<dbReference type="InterPro" id="IPR050251">
    <property type="entry name" value="HpcH-HpaI_aldolase"/>
</dbReference>
<dbReference type="InterPro" id="IPR040442">
    <property type="entry name" value="Pyrv_kinase-like_dom_sf"/>
</dbReference>
<dbReference type="Pfam" id="PF03328">
    <property type="entry name" value="HpcH_HpaI"/>
    <property type="match status" value="1"/>
</dbReference>
<dbReference type="SUPFAM" id="SSF51621">
    <property type="entry name" value="Phosphoenolpyruvate/pyruvate domain"/>
    <property type="match status" value="1"/>
</dbReference>
<feature type="domain" description="HpcH/HpaI aldolase/citrate lyase" evidence="4">
    <location>
        <begin position="81"/>
        <end position="228"/>
    </location>
</feature>
<dbReference type="Gene3D" id="3.20.20.60">
    <property type="entry name" value="Phosphoenolpyruvate-binding domains"/>
    <property type="match status" value="1"/>
</dbReference>
<organism evidence="5 6">
    <name type="scientific">Kwoniella shivajii</name>
    <dbReference type="NCBI Taxonomy" id="564305"/>
    <lineage>
        <taxon>Eukaryota</taxon>
        <taxon>Fungi</taxon>
        <taxon>Dikarya</taxon>
        <taxon>Basidiomycota</taxon>
        <taxon>Agaricomycotina</taxon>
        <taxon>Tremellomycetes</taxon>
        <taxon>Tremellales</taxon>
        <taxon>Cryptococcaceae</taxon>
        <taxon>Kwoniella</taxon>
    </lineage>
</organism>
<proteinExistence type="inferred from homology"/>
<dbReference type="Proteomes" id="UP001329825">
    <property type="component" value="Chromosome 3"/>
</dbReference>
<evidence type="ECO:0000256" key="1">
    <source>
        <dbReference type="ARBA" id="ARBA00005568"/>
    </source>
</evidence>
<keyword evidence="3" id="KW-0456">Lyase</keyword>
<evidence type="ECO:0000256" key="3">
    <source>
        <dbReference type="ARBA" id="ARBA00023239"/>
    </source>
</evidence>
<reference evidence="5 6" key="1">
    <citation type="submission" date="2024-01" db="EMBL/GenBank/DDBJ databases">
        <title>Comparative genomics of Cryptococcus and Kwoniella reveals pathogenesis evolution and contrasting modes of karyotype evolution via chromosome fusion or intercentromeric recombination.</title>
        <authorList>
            <person name="Coelho M.A."/>
            <person name="David-Palma M."/>
            <person name="Shea T."/>
            <person name="Bowers K."/>
            <person name="McGinley-Smith S."/>
            <person name="Mohammad A.W."/>
            <person name="Gnirke A."/>
            <person name="Yurkov A.M."/>
            <person name="Nowrousian M."/>
            <person name="Sun S."/>
            <person name="Cuomo C.A."/>
            <person name="Heitman J."/>
        </authorList>
    </citation>
    <scope>NUCLEOTIDE SEQUENCE [LARGE SCALE GENOMIC DNA]</scope>
    <source>
        <strain evidence="5">CBS 11374</strain>
    </source>
</reference>
<protein>
    <recommendedName>
        <fullName evidence="4">HpcH/HpaI aldolase/citrate lyase domain-containing protein</fullName>
    </recommendedName>
</protein>